<evidence type="ECO:0000313" key="2">
    <source>
        <dbReference type="Proteomes" id="UP000309340"/>
    </source>
</evidence>
<dbReference type="EMBL" id="NAJQ01000823">
    <property type="protein sequence ID" value="TKA64563.1"/>
    <property type="molecule type" value="Genomic_DNA"/>
</dbReference>
<protein>
    <submittedName>
        <fullName evidence="1">Uncharacterized protein</fullName>
    </submittedName>
</protein>
<comment type="caution">
    <text evidence="1">The sequence shown here is derived from an EMBL/GenBank/DDBJ whole genome shotgun (WGS) entry which is preliminary data.</text>
</comment>
<evidence type="ECO:0000313" key="1">
    <source>
        <dbReference type="EMBL" id="TKA64563.1"/>
    </source>
</evidence>
<name>A0A4U0WQ61_9PEZI</name>
<dbReference type="OrthoDB" id="8121437at2759"/>
<accession>A0A4U0WQ61</accession>
<dbReference type="AlphaFoldDB" id="A0A4U0WQ61"/>
<reference evidence="1 2" key="1">
    <citation type="submission" date="2017-03" db="EMBL/GenBank/DDBJ databases">
        <title>Genomes of endolithic fungi from Antarctica.</title>
        <authorList>
            <person name="Coleine C."/>
            <person name="Masonjones S."/>
            <person name="Stajich J.E."/>
        </authorList>
    </citation>
    <scope>NUCLEOTIDE SEQUENCE [LARGE SCALE GENOMIC DNA]</scope>
    <source>
        <strain evidence="1 2">CCFEE 5184</strain>
    </source>
</reference>
<sequence length="127" mass="13898">MPQRGGFQEKKWSMQPSLHNSVSTLLQPHDLSFDFYDVDEEHSWIYQKDTNVMGKFICDNRKCPTGAWSSKMIAITPDVRIVESFGEGGVSDDIGSEGLSDPCCQDVPLIRLSSGSGGVGIAIEQTG</sequence>
<organism evidence="1 2">
    <name type="scientific">Friedmanniomyces simplex</name>
    <dbReference type="NCBI Taxonomy" id="329884"/>
    <lineage>
        <taxon>Eukaryota</taxon>
        <taxon>Fungi</taxon>
        <taxon>Dikarya</taxon>
        <taxon>Ascomycota</taxon>
        <taxon>Pezizomycotina</taxon>
        <taxon>Dothideomycetes</taxon>
        <taxon>Dothideomycetidae</taxon>
        <taxon>Mycosphaerellales</taxon>
        <taxon>Teratosphaeriaceae</taxon>
        <taxon>Friedmanniomyces</taxon>
    </lineage>
</organism>
<proteinExistence type="predicted"/>
<keyword evidence="2" id="KW-1185">Reference proteome</keyword>
<dbReference type="Proteomes" id="UP000309340">
    <property type="component" value="Unassembled WGS sequence"/>
</dbReference>
<gene>
    <name evidence="1" type="ORF">B0A55_13587</name>
</gene>
<dbReference type="STRING" id="329884.A0A4U0WQ61"/>